<dbReference type="EC" id="4.3.1.-" evidence="1"/>
<comment type="caution">
    <text evidence="1">The sequence shown here is derived from an EMBL/GenBank/DDBJ whole genome shotgun (WGS) entry which is preliminary data.</text>
</comment>
<accession>T0YJE0</accession>
<dbReference type="SUPFAM" id="SSF48557">
    <property type="entry name" value="L-aspartase-like"/>
    <property type="match status" value="1"/>
</dbReference>
<evidence type="ECO:0000313" key="1">
    <source>
        <dbReference type="EMBL" id="EQD32037.1"/>
    </source>
</evidence>
<dbReference type="AlphaFoldDB" id="T0YJE0"/>
<dbReference type="EMBL" id="AUZX01014498">
    <property type="protein sequence ID" value="EQD32037.1"/>
    <property type="molecule type" value="Genomic_DNA"/>
</dbReference>
<reference evidence="1" key="2">
    <citation type="journal article" date="2014" name="ISME J.">
        <title>Microbial stratification in low pH oxic and suboxic macroscopic growths along an acid mine drainage.</title>
        <authorList>
            <person name="Mendez-Garcia C."/>
            <person name="Mesa V."/>
            <person name="Sprenger R.R."/>
            <person name="Richter M."/>
            <person name="Diez M.S."/>
            <person name="Solano J."/>
            <person name="Bargiela R."/>
            <person name="Golyshina O.V."/>
            <person name="Manteca A."/>
            <person name="Ramos J.L."/>
            <person name="Gallego J.R."/>
            <person name="Llorente I."/>
            <person name="Martins Dos Santos V.A."/>
            <person name="Jensen O.N."/>
            <person name="Pelaez A.I."/>
            <person name="Sanchez J."/>
            <person name="Ferrer M."/>
        </authorList>
    </citation>
    <scope>NUCLEOTIDE SEQUENCE</scope>
</reference>
<dbReference type="InterPro" id="IPR008948">
    <property type="entry name" value="L-Aspartase-like"/>
</dbReference>
<protein>
    <submittedName>
        <fullName evidence="1">Phenylalanine/histidine ammonia-lyase</fullName>
        <ecNumber evidence="1">4.3.1.-</ecNumber>
    </submittedName>
</protein>
<feature type="non-terminal residue" evidence="1">
    <location>
        <position position="108"/>
    </location>
</feature>
<organism evidence="1">
    <name type="scientific">mine drainage metagenome</name>
    <dbReference type="NCBI Taxonomy" id="410659"/>
    <lineage>
        <taxon>unclassified sequences</taxon>
        <taxon>metagenomes</taxon>
        <taxon>ecological metagenomes</taxon>
    </lineage>
</organism>
<sequence>MVELDGHRLTLDDVLSVARKGDSATLASSAAAAVAESRVVVERAMAKGQAVYGVTTGFGHLASVTIAPEERAQLQENLIKNHAAGVGPELPQDVVRAMLLLRTNALAK</sequence>
<gene>
    <name evidence="1" type="ORF">B1A_19635</name>
</gene>
<proteinExistence type="predicted"/>
<dbReference type="InterPro" id="IPR001106">
    <property type="entry name" value="Aromatic_Lyase"/>
</dbReference>
<name>T0YJE0_9ZZZZ</name>
<dbReference type="Pfam" id="PF00221">
    <property type="entry name" value="Lyase_aromatic"/>
    <property type="match status" value="1"/>
</dbReference>
<dbReference type="InterPro" id="IPR024083">
    <property type="entry name" value="Fumarase/histidase_N"/>
</dbReference>
<keyword evidence="1" id="KW-0456">Lyase</keyword>
<dbReference type="Gene3D" id="1.10.275.10">
    <property type="entry name" value="Fumarase/aspartase (N-terminal domain)"/>
    <property type="match status" value="1"/>
</dbReference>
<dbReference type="PANTHER" id="PTHR10362">
    <property type="entry name" value="HISTIDINE AMMONIA-LYASE"/>
    <property type="match status" value="1"/>
</dbReference>
<reference evidence="1" key="1">
    <citation type="submission" date="2013-08" db="EMBL/GenBank/DDBJ databases">
        <authorList>
            <person name="Mendez C."/>
            <person name="Richter M."/>
            <person name="Ferrer M."/>
            <person name="Sanchez J."/>
        </authorList>
    </citation>
    <scope>NUCLEOTIDE SEQUENCE</scope>
</reference>
<dbReference type="GO" id="GO:0016829">
    <property type="term" value="F:lyase activity"/>
    <property type="evidence" value="ECO:0007669"/>
    <property type="project" value="UniProtKB-KW"/>
</dbReference>